<keyword evidence="1" id="KW-0732">Signal</keyword>
<dbReference type="Proteomes" id="UP000314294">
    <property type="component" value="Unassembled WGS sequence"/>
</dbReference>
<accession>A0A4Z2FE97</accession>
<reference evidence="2 3" key="1">
    <citation type="submission" date="2019-03" db="EMBL/GenBank/DDBJ databases">
        <title>First draft genome of Liparis tanakae, snailfish: a comprehensive survey of snailfish specific genes.</title>
        <authorList>
            <person name="Kim W."/>
            <person name="Song I."/>
            <person name="Jeong J.-H."/>
            <person name="Kim D."/>
            <person name="Kim S."/>
            <person name="Ryu S."/>
            <person name="Song J.Y."/>
            <person name="Lee S.K."/>
        </authorList>
    </citation>
    <scope>NUCLEOTIDE SEQUENCE [LARGE SCALE GENOMIC DNA]</scope>
    <source>
        <tissue evidence="2">Muscle</tissue>
    </source>
</reference>
<evidence type="ECO:0000313" key="2">
    <source>
        <dbReference type="EMBL" id="TNN39478.1"/>
    </source>
</evidence>
<name>A0A4Z2FE97_9TELE</name>
<proteinExistence type="predicted"/>
<dbReference type="EMBL" id="SRLO01001275">
    <property type="protein sequence ID" value="TNN39478.1"/>
    <property type="molecule type" value="Genomic_DNA"/>
</dbReference>
<feature type="chain" id="PRO_5021337940" evidence="1">
    <location>
        <begin position="31"/>
        <end position="117"/>
    </location>
</feature>
<dbReference type="AlphaFoldDB" id="A0A4Z2FE97"/>
<comment type="caution">
    <text evidence="2">The sequence shown here is derived from an EMBL/GenBank/DDBJ whole genome shotgun (WGS) entry which is preliminary data.</text>
</comment>
<gene>
    <name evidence="2" type="ORF">EYF80_050337</name>
</gene>
<protein>
    <submittedName>
        <fullName evidence="2">Uncharacterized protein</fullName>
    </submittedName>
</protein>
<evidence type="ECO:0000313" key="3">
    <source>
        <dbReference type="Proteomes" id="UP000314294"/>
    </source>
</evidence>
<evidence type="ECO:0000256" key="1">
    <source>
        <dbReference type="SAM" id="SignalP"/>
    </source>
</evidence>
<organism evidence="2 3">
    <name type="scientific">Liparis tanakae</name>
    <name type="common">Tanaka's snailfish</name>
    <dbReference type="NCBI Taxonomy" id="230148"/>
    <lineage>
        <taxon>Eukaryota</taxon>
        <taxon>Metazoa</taxon>
        <taxon>Chordata</taxon>
        <taxon>Craniata</taxon>
        <taxon>Vertebrata</taxon>
        <taxon>Euteleostomi</taxon>
        <taxon>Actinopterygii</taxon>
        <taxon>Neopterygii</taxon>
        <taxon>Teleostei</taxon>
        <taxon>Neoteleostei</taxon>
        <taxon>Acanthomorphata</taxon>
        <taxon>Eupercaria</taxon>
        <taxon>Perciformes</taxon>
        <taxon>Cottioidei</taxon>
        <taxon>Cottales</taxon>
        <taxon>Liparidae</taxon>
        <taxon>Liparis</taxon>
    </lineage>
</organism>
<feature type="signal peptide" evidence="1">
    <location>
        <begin position="1"/>
        <end position="30"/>
    </location>
</feature>
<sequence>MGAETTTEAALNAAACGALLALWMPQILEGDNGEQEESILTSYVFKLTVVASRCSRADGVRLMRLCSGCKPTAARAMTASFCSPSALGSSRHERGASHVAVLLNTTLLNPEAETADL</sequence>
<keyword evidence="3" id="KW-1185">Reference proteome</keyword>